<dbReference type="PANTHER" id="PTHR24251">
    <property type="entry name" value="OVOCHYMASE-RELATED"/>
    <property type="match status" value="1"/>
</dbReference>
<feature type="disulfide bond" evidence="3">
    <location>
        <begin position="171"/>
        <end position="188"/>
    </location>
</feature>
<dbReference type="Gene3D" id="2.60.120.290">
    <property type="entry name" value="Spermadhesin, CUB domain"/>
    <property type="match status" value="2"/>
</dbReference>
<dbReference type="SUPFAM" id="SSF49265">
    <property type="entry name" value="Fibronectin type III"/>
    <property type="match status" value="1"/>
</dbReference>
<evidence type="ECO:0000256" key="3">
    <source>
        <dbReference type="PROSITE-ProRule" id="PRU00059"/>
    </source>
</evidence>
<dbReference type="Gene3D" id="2.60.40.10">
    <property type="entry name" value="Immunoglobulins"/>
    <property type="match status" value="1"/>
</dbReference>
<evidence type="ECO:0000256" key="2">
    <source>
        <dbReference type="ARBA" id="ARBA00023157"/>
    </source>
</evidence>
<dbReference type="Pfam" id="PF00431">
    <property type="entry name" value="CUB"/>
    <property type="match status" value="1"/>
</dbReference>
<evidence type="ECO:0000313" key="7">
    <source>
        <dbReference type="RefSeq" id="XP_005105600.1"/>
    </source>
</evidence>
<keyword evidence="1" id="KW-0677">Repeat</keyword>
<feature type="domain" description="CUB" evidence="4">
    <location>
        <begin position="112"/>
        <end position="226"/>
    </location>
</feature>
<sequence>MTSFPRKEPLRNIPWLGPFPILSHDLYFSQKGSNTGTRRLLVSSAMRASQFTVTFEPSPRGGKETVVLLPNRTSYVIPSLHYRGGLFNVSVTAAIFGASGVIEKSLQVRAACLEEIHVISGTIQISAPNQLSGNYLPNVKCRWVVTSPPGSRLRLDVDHVKLRSVAVGSDCGWDMLRLYLSSNHWTLCDSGRRVLATTNNSLVAYFLSKPGPQRKPGGFLINVTVLSFAPQHIQITKTAYSFVLSWQPPSDDVSQDPLLAYHVTYSVEGGVAKRVLLSPYMLHFSLATPQYGRLYTIEVGTILSSGREITSPVITQRASCGHNVTRSSTVSSPGFPHTMYKPHTECTWTISKPPNVSSVTLNFTHIDLQPSPNCQKDFLEIEGLGRLCGAWTHIPPLTLKSDTAGIRFVTDSSGQSRGFQIDVIFS</sequence>
<accession>A0ABM0K038</accession>
<dbReference type="Proteomes" id="UP000694888">
    <property type="component" value="Unplaced"/>
</dbReference>
<reference evidence="7" key="1">
    <citation type="submission" date="2025-08" db="UniProtKB">
        <authorList>
            <consortium name="RefSeq"/>
        </authorList>
    </citation>
    <scope>IDENTIFICATION</scope>
</reference>
<dbReference type="SMART" id="SM00042">
    <property type="entry name" value="CUB"/>
    <property type="match status" value="2"/>
</dbReference>
<organism evidence="6 7">
    <name type="scientific">Aplysia californica</name>
    <name type="common">California sea hare</name>
    <dbReference type="NCBI Taxonomy" id="6500"/>
    <lineage>
        <taxon>Eukaryota</taxon>
        <taxon>Metazoa</taxon>
        <taxon>Spiralia</taxon>
        <taxon>Lophotrochozoa</taxon>
        <taxon>Mollusca</taxon>
        <taxon>Gastropoda</taxon>
        <taxon>Heterobranchia</taxon>
        <taxon>Euthyneura</taxon>
        <taxon>Tectipleura</taxon>
        <taxon>Aplysiida</taxon>
        <taxon>Aplysioidea</taxon>
        <taxon>Aplysiidae</taxon>
        <taxon>Aplysia</taxon>
    </lineage>
</organism>
<proteinExistence type="predicted"/>
<gene>
    <name evidence="7" type="primary">LOC101858658</name>
</gene>
<dbReference type="InterPro" id="IPR035914">
    <property type="entry name" value="Sperma_CUB_dom_sf"/>
</dbReference>
<feature type="domain" description="Fibronectin type-III" evidence="5">
    <location>
        <begin position="229"/>
        <end position="321"/>
    </location>
</feature>
<evidence type="ECO:0000259" key="4">
    <source>
        <dbReference type="PROSITE" id="PS01180"/>
    </source>
</evidence>
<dbReference type="PROSITE" id="PS01180">
    <property type="entry name" value="CUB"/>
    <property type="match status" value="2"/>
</dbReference>
<dbReference type="PROSITE" id="PS50853">
    <property type="entry name" value="FN3"/>
    <property type="match status" value="1"/>
</dbReference>
<evidence type="ECO:0000256" key="1">
    <source>
        <dbReference type="ARBA" id="ARBA00022737"/>
    </source>
</evidence>
<dbReference type="InterPro" id="IPR013783">
    <property type="entry name" value="Ig-like_fold"/>
</dbReference>
<evidence type="ECO:0000259" key="5">
    <source>
        <dbReference type="PROSITE" id="PS50853"/>
    </source>
</evidence>
<dbReference type="InterPro" id="IPR003961">
    <property type="entry name" value="FN3_dom"/>
</dbReference>
<feature type="domain" description="CUB" evidence="4">
    <location>
        <begin position="305"/>
        <end position="426"/>
    </location>
</feature>
<protein>
    <submittedName>
        <fullName evidence="7">Cubilin</fullName>
    </submittedName>
</protein>
<dbReference type="GeneID" id="101858658"/>
<comment type="caution">
    <text evidence="3">Lacks conserved residue(s) required for the propagation of feature annotation.</text>
</comment>
<keyword evidence="2 3" id="KW-1015">Disulfide bond</keyword>
<dbReference type="InterPro" id="IPR036116">
    <property type="entry name" value="FN3_sf"/>
</dbReference>
<keyword evidence="6" id="KW-1185">Reference proteome</keyword>
<dbReference type="SUPFAM" id="SSF49854">
    <property type="entry name" value="Spermadhesin, CUB domain"/>
    <property type="match status" value="2"/>
</dbReference>
<name>A0ABM0K038_APLCA</name>
<dbReference type="InterPro" id="IPR000859">
    <property type="entry name" value="CUB_dom"/>
</dbReference>
<evidence type="ECO:0000313" key="6">
    <source>
        <dbReference type="Proteomes" id="UP000694888"/>
    </source>
</evidence>
<dbReference type="CDD" id="cd00063">
    <property type="entry name" value="FN3"/>
    <property type="match status" value="1"/>
</dbReference>
<dbReference type="RefSeq" id="XP_005105600.1">
    <property type="nucleotide sequence ID" value="XM_005105543.3"/>
</dbReference>
<dbReference type="CDD" id="cd00041">
    <property type="entry name" value="CUB"/>
    <property type="match status" value="2"/>
</dbReference>